<evidence type="ECO:0000313" key="8">
    <source>
        <dbReference type="Proteomes" id="UP000075714"/>
    </source>
</evidence>
<comment type="subcellular location">
    <subcellularLocation>
        <location evidence="1">Cytoplasm</location>
        <location evidence="1">Cytoskeleton</location>
        <location evidence="1">Microtubule organizing center</location>
        <location evidence="1">Centrosome</location>
    </subcellularLocation>
</comment>
<dbReference type="AlphaFoldDB" id="A0A150FXF7"/>
<feature type="compositionally biased region" description="Polar residues" evidence="6">
    <location>
        <begin position="1"/>
        <end position="11"/>
    </location>
</feature>
<protein>
    <recommendedName>
        <fullName evidence="5">Cilia-and flagella-associated protein 96</fullName>
    </recommendedName>
</protein>
<dbReference type="Pfam" id="PF15239">
    <property type="entry name" value="CFAP96-like"/>
    <property type="match status" value="1"/>
</dbReference>
<sequence>MERRSIYTNNPKKGGPGFSDTYRLISGETYKYVPDEFQRGRTLEKTMKAEARARIPKPFWGGTKAPLTFTSDRELYARPPPPKQRHSSANDRPNPWRPNNPAPKGPYCGLLSPPAYVPCPDPAPRSPRRPFIPASAGHKRLSMWTVNPYEREPIPPHEPDGAVFL</sequence>
<organism evidence="7 8">
    <name type="scientific">Gonium pectorale</name>
    <name type="common">Green alga</name>
    <dbReference type="NCBI Taxonomy" id="33097"/>
    <lineage>
        <taxon>Eukaryota</taxon>
        <taxon>Viridiplantae</taxon>
        <taxon>Chlorophyta</taxon>
        <taxon>core chlorophytes</taxon>
        <taxon>Chlorophyceae</taxon>
        <taxon>CS clade</taxon>
        <taxon>Chlamydomonadales</taxon>
        <taxon>Volvocaceae</taxon>
        <taxon>Gonium</taxon>
    </lineage>
</organism>
<gene>
    <name evidence="7" type="ORF">GPECTOR_171g194</name>
</gene>
<keyword evidence="3" id="KW-0206">Cytoskeleton</keyword>
<feature type="region of interest" description="Disordered" evidence="6">
    <location>
        <begin position="1"/>
        <end position="21"/>
    </location>
</feature>
<keyword evidence="2" id="KW-0963">Cytoplasm</keyword>
<dbReference type="InterPro" id="IPR029358">
    <property type="entry name" value="CFAP96"/>
</dbReference>
<evidence type="ECO:0000256" key="3">
    <source>
        <dbReference type="ARBA" id="ARBA00023212"/>
    </source>
</evidence>
<feature type="region of interest" description="Disordered" evidence="6">
    <location>
        <begin position="60"/>
        <end position="107"/>
    </location>
</feature>
<name>A0A150FXF7_GONPE</name>
<dbReference type="Proteomes" id="UP000075714">
    <property type="component" value="Unassembled WGS sequence"/>
</dbReference>
<comment type="caution">
    <text evidence="7">The sequence shown here is derived from an EMBL/GenBank/DDBJ whole genome shotgun (WGS) entry which is preliminary data.</text>
</comment>
<dbReference type="OrthoDB" id="283553at2759"/>
<proteinExistence type="inferred from homology"/>
<evidence type="ECO:0000256" key="6">
    <source>
        <dbReference type="SAM" id="MobiDB-lite"/>
    </source>
</evidence>
<comment type="similarity">
    <text evidence="4">Belongs to the CFAP96 family.</text>
</comment>
<dbReference type="GO" id="GO:0005881">
    <property type="term" value="C:cytoplasmic microtubule"/>
    <property type="evidence" value="ECO:0007669"/>
    <property type="project" value="TreeGrafter"/>
</dbReference>
<feature type="compositionally biased region" description="Pro residues" evidence="6">
    <location>
        <begin position="95"/>
        <end position="104"/>
    </location>
</feature>
<reference evidence="8" key="1">
    <citation type="journal article" date="2016" name="Nat. Commun.">
        <title>The Gonium pectorale genome demonstrates co-option of cell cycle regulation during the evolution of multicellularity.</title>
        <authorList>
            <person name="Hanschen E.R."/>
            <person name="Marriage T.N."/>
            <person name="Ferris P.J."/>
            <person name="Hamaji T."/>
            <person name="Toyoda A."/>
            <person name="Fujiyama A."/>
            <person name="Neme R."/>
            <person name="Noguchi H."/>
            <person name="Minakuchi Y."/>
            <person name="Suzuki M."/>
            <person name="Kawai-Toyooka H."/>
            <person name="Smith D.R."/>
            <person name="Sparks H."/>
            <person name="Anderson J."/>
            <person name="Bakaric R."/>
            <person name="Luria V."/>
            <person name="Karger A."/>
            <person name="Kirschner M.W."/>
            <person name="Durand P.M."/>
            <person name="Michod R.E."/>
            <person name="Nozaki H."/>
            <person name="Olson B.J."/>
        </authorList>
    </citation>
    <scope>NUCLEOTIDE SEQUENCE [LARGE SCALE GENOMIC DNA]</scope>
    <source>
        <strain evidence="8">NIES-2863</strain>
    </source>
</reference>
<accession>A0A150FXF7</accession>
<evidence type="ECO:0000256" key="1">
    <source>
        <dbReference type="ARBA" id="ARBA00004300"/>
    </source>
</evidence>
<dbReference type="EMBL" id="LSYV01000171">
    <property type="protein sequence ID" value="KXZ42268.1"/>
    <property type="molecule type" value="Genomic_DNA"/>
</dbReference>
<evidence type="ECO:0000313" key="7">
    <source>
        <dbReference type="EMBL" id="KXZ42268.1"/>
    </source>
</evidence>
<dbReference type="PANTHER" id="PTHR31144:SF1">
    <property type="entry name" value="UPF0602 PROTEIN C4ORF47"/>
    <property type="match status" value="1"/>
</dbReference>
<evidence type="ECO:0000256" key="5">
    <source>
        <dbReference type="ARBA" id="ARBA00035693"/>
    </source>
</evidence>
<evidence type="ECO:0000256" key="2">
    <source>
        <dbReference type="ARBA" id="ARBA00022490"/>
    </source>
</evidence>
<evidence type="ECO:0000256" key="4">
    <source>
        <dbReference type="ARBA" id="ARBA00035656"/>
    </source>
</evidence>
<keyword evidence="8" id="KW-1185">Reference proteome</keyword>
<dbReference type="STRING" id="33097.A0A150FXF7"/>
<dbReference type="PANTHER" id="PTHR31144">
    <property type="entry name" value="UPF0602 PROTEIN C4ORF47"/>
    <property type="match status" value="1"/>
</dbReference>